<dbReference type="AlphaFoldDB" id="A0A1G7HPT7"/>
<dbReference type="STRING" id="659014.SAMN04487996_108228"/>
<feature type="compositionally biased region" description="Acidic residues" evidence="1">
    <location>
        <begin position="127"/>
        <end position="137"/>
    </location>
</feature>
<organism evidence="3 4">
    <name type="scientific">Dyadobacter soli</name>
    <dbReference type="NCBI Taxonomy" id="659014"/>
    <lineage>
        <taxon>Bacteria</taxon>
        <taxon>Pseudomonadati</taxon>
        <taxon>Bacteroidota</taxon>
        <taxon>Cytophagia</taxon>
        <taxon>Cytophagales</taxon>
        <taxon>Spirosomataceae</taxon>
        <taxon>Dyadobacter</taxon>
    </lineage>
</organism>
<keyword evidence="2" id="KW-0732">Signal</keyword>
<feature type="chain" id="PRO_5011534694" evidence="2">
    <location>
        <begin position="24"/>
        <end position="232"/>
    </location>
</feature>
<keyword evidence="4" id="KW-1185">Reference proteome</keyword>
<gene>
    <name evidence="3" type="ORF">SAMN04487996_108228</name>
</gene>
<dbReference type="Proteomes" id="UP000198748">
    <property type="component" value="Unassembled WGS sequence"/>
</dbReference>
<feature type="region of interest" description="Disordered" evidence="1">
    <location>
        <begin position="96"/>
        <end position="137"/>
    </location>
</feature>
<reference evidence="4" key="1">
    <citation type="submission" date="2016-10" db="EMBL/GenBank/DDBJ databases">
        <authorList>
            <person name="Varghese N."/>
            <person name="Submissions S."/>
        </authorList>
    </citation>
    <scope>NUCLEOTIDE SEQUENCE [LARGE SCALE GENOMIC DNA]</scope>
    <source>
        <strain evidence="4">DSM 25329</strain>
    </source>
</reference>
<evidence type="ECO:0000256" key="2">
    <source>
        <dbReference type="SAM" id="SignalP"/>
    </source>
</evidence>
<sequence>MPNLTMKKILTILLAGVSTLAIAQKRAYLSRSIDDDGKKLSIKVSGTLDGKDVDINKTFDVEGMSQEDREALRDKVLSSIAEGNLELPAPKAPCKESVAVATPKPKHKLKPKSPVPPVAPEPSAGEWSDDDASADEPETMAFSSNEMNAEMVSSGKGFIKEPVSKDPKGFTKHVRYNSETGEMFVKYRFTKDGDEYIYEKTVNAADKSEKERLKIIEKFESEMGLPGNGMEM</sequence>
<name>A0A1G7HPT7_9BACT</name>
<dbReference type="EMBL" id="FNAN01000008">
    <property type="protein sequence ID" value="SDF02497.1"/>
    <property type="molecule type" value="Genomic_DNA"/>
</dbReference>
<evidence type="ECO:0000313" key="4">
    <source>
        <dbReference type="Proteomes" id="UP000198748"/>
    </source>
</evidence>
<evidence type="ECO:0000256" key="1">
    <source>
        <dbReference type="SAM" id="MobiDB-lite"/>
    </source>
</evidence>
<evidence type="ECO:0000313" key="3">
    <source>
        <dbReference type="EMBL" id="SDF02497.1"/>
    </source>
</evidence>
<accession>A0A1G7HPT7</accession>
<feature type="signal peptide" evidence="2">
    <location>
        <begin position="1"/>
        <end position="23"/>
    </location>
</feature>
<protein>
    <submittedName>
        <fullName evidence="3">Uncharacterized protein</fullName>
    </submittedName>
</protein>
<proteinExistence type="predicted"/>